<organism evidence="1 2">
    <name type="scientific">Rhizophagus irregularis</name>
    <dbReference type="NCBI Taxonomy" id="588596"/>
    <lineage>
        <taxon>Eukaryota</taxon>
        <taxon>Fungi</taxon>
        <taxon>Fungi incertae sedis</taxon>
        <taxon>Mucoromycota</taxon>
        <taxon>Glomeromycotina</taxon>
        <taxon>Glomeromycetes</taxon>
        <taxon>Glomerales</taxon>
        <taxon>Glomeraceae</taxon>
        <taxon>Rhizophagus</taxon>
    </lineage>
</organism>
<reference evidence="1 2" key="2">
    <citation type="submission" date="2017-10" db="EMBL/GenBank/DDBJ databases">
        <title>Genome analyses suggest a sexual origin of heterokaryosis in a supposedly ancient asexual fungus.</title>
        <authorList>
            <person name="Corradi N."/>
            <person name="Sedzielewska K."/>
            <person name="Noel J."/>
            <person name="Charron P."/>
            <person name="Farinelli L."/>
            <person name="Marton T."/>
            <person name="Kruger M."/>
            <person name="Pelin A."/>
            <person name="Brachmann A."/>
            <person name="Corradi N."/>
        </authorList>
    </citation>
    <scope>NUCLEOTIDE SEQUENCE [LARGE SCALE GENOMIC DNA]</scope>
    <source>
        <strain evidence="1 2">A1</strain>
    </source>
</reference>
<reference evidence="1 2" key="1">
    <citation type="submission" date="2017-10" db="EMBL/GenBank/DDBJ databases">
        <title>Extensive intraspecific genome diversity in a model arbuscular mycorrhizal fungus.</title>
        <authorList>
            <person name="Chen E.C.H."/>
            <person name="Morin E."/>
            <person name="Baudet D."/>
            <person name="Noel J."/>
            <person name="Ndikumana S."/>
            <person name="Charron P."/>
            <person name="St-Onge C."/>
            <person name="Giorgi J."/>
            <person name="Grigoriev I.V."/>
            <person name="Roux C."/>
            <person name="Martin F.M."/>
            <person name="Corradi N."/>
        </authorList>
    </citation>
    <scope>NUCLEOTIDE SEQUENCE [LARGE SCALE GENOMIC DNA]</scope>
    <source>
        <strain evidence="1 2">A1</strain>
    </source>
</reference>
<dbReference type="AlphaFoldDB" id="A0A2N0S6W5"/>
<protein>
    <submittedName>
        <fullName evidence="1">Uncharacterized protein</fullName>
    </submittedName>
</protein>
<dbReference type="EMBL" id="LLXH01000174">
    <property type="protein sequence ID" value="PKC71298.1"/>
    <property type="molecule type" value="Genomic_DNA"/>
</dbReference>
<dbReference type="Proteomes" id="UP000232688">
    <property type="component" value="Unassembled WGS sequence"/>
</dbReference>
<evidence type="ECO:0000313" key="1">
    <source>
        <dbReference type="EMBL" id="PKC71298.1"/>
    </source>
</evidence>
<sequence length="160" mass="18027">MKYRRFSLTLSMAYEITSCAKPRIPQQKSNNAEDKSLVVQNHSCLMSNLSLTHHSLAVGSENRWLRIPSLGHLVVKQLSEVILVVATLYIAPNIVSTLCVRSRACRGRQNKHNDHIVTTQRVRSKNTRNKKDPGSTYGNTTTIILASRCSIRYSFLSTVK</sequence>
<name>A0A2N0S6W5_9GLOM</name>
<evidence type="ECO:0000313" key="2">
    <source>
        <dbReference type="Proteomes" id="UP000232688"/>
    </source>
</evidence>
<proteinExistence type="predicted"/>
<gene>
    <name evidence="1" type="ORF">RhiirA1_453697</name>
</gene>
<dbReference type="VEuPathDB" id="FungiDB:RhiirA1_453697"/>
<accession>A0A2N0S6W5</accession>
<comment type="caution">
    <text evidence="1">The sequence shown here is derived from an EMBL/GenBank/DDBJ whole genome shotgun (WGS) entry which is preliminary data.</text>
</comment>